<accession>A0ABU5C0Z2</accession>
<keyword evidence="2" id="KW-1185">Reference proteome</keyword>
<evidence type="ECO:0000313" key="2">
    <source>
        <dbReference type="Proteomes" id="UP001281217"/>
    </source>
</evidence>
<comment type="caution">
    <text evidence="1">The sequence shown here is derived from an EMBL/GenBank/DDBJ whole genome shotgun (WGS) entry which is preliminary data.</text>
</comment>
<dbReference type="RefSeq" id="WP_320332028.1">
    <property type="nucleotide sequence ID" value="NZ_JAVRDO010000012.1"/>
</dbReference>
<reference evidence="2" key="1">
    <citation type="submission" date="2023-07" db="EMBL/GenBank/DDBJ databases">
        <authorList>
            <person name="de Witt J."/>
        </authorList>
    </citation>
    <scope>NUCLEOTIDE SEQUENCE [LARGE SCALE GENOMIC DNA]</scope>
    <source>
        <strain evidence="2">FZJ</strain>
    </source>
</reference>
<organism evidence="1 2">
    <name type="scientific">Halopseudomonas formosensis</name>
    <dbReference type="NCBI Taxonomy" id="1002526"/>
    <lineage>
        <taxon>Bacteria</taxon>
        <taxon>Pseudomonadati</taxon>
        <taxon>Pseudomonadota</taxon>
        <taxon>Gammaproteobacteria</taxon>
        <taxon>Pseudomonadales</taxon>
        <taxon>Pseudomonadaceae</taxon>
        <taxon>Halopseudomonas</taxon>
    </lineage>
</organism>
<protein>
    <submittedName>
        <fullName evidence="1">Uncharacterized protein</fullName>
    </submittedName>
</protein>
<evidence type="ECO:0000313" key="1">
    <source>
        <dbReference type="EMBL" id="MDX9688693.1"/>
    </source>
</evidence>
<feature type="non-terminal residue" evidence="1">
    <location>
        <position position="1"/>
    </location>
</feature>
<gene>
    <name evidence="1" type="ORF">RED13_000240</name>
</gene>
<sequence length="79" mass="8505">SGFFLSGKYLSSVNRTSPGAQGLHCPSFCLPFRVSYPMHLFSPSAQAVHHGGVLDALAAHSPKERVRDRLSLADHPCSV</sequence>
<dbReference type="Proteomes" id="UP001281217">
    <property type="component" value="Unassembled WGS sequence"/>
</dbReference>
<proteinExistence type="predicted"/>
<dbReference type="EMBL" id="JAVRDO010000012">
    <property type="protein sequence ID" value="MDX9688693.1"/>
    <property type="molecule type" value="Genomic_DNA"/>
</dbReference>
<name>A0ABU5C0Z2_9GAMM</name>